<dbReference type="Proteomes" id="UP000031192">
    <property type="component" value="Unassembled WGS sequence"/>
</dbReference>
<keyword evidence="2" id="KW-0732">Signal</keyword>
<sequence length="281" mass="30962">MQPIPSLVANTLALSIAVLPVAAESTSLEPFCDWETTLKHSTIRNGPLRRTDNANREGQDLGALWEDIIGPVNPDDSRVLNVDVYMHVVGRPKADASSEFLVTREALTKQVDVLNKSFKPANISFTPSNMDWTNGSLYLQGRAIKSELAKDLYRGNLSTLNILFVQSGDTRGGSTIVDWAPKEDGCIINAATVPGGSHPVWNMGITAVHEVGHWFSLGHTEFTKPGDCEHNWRNVTGLSNKRCGEGCDWNYMSYGADECLLEFTPEQIAKMRKFAIEVRGL</sequence>
<dbReference type="SUPFAM" id="SSF55486">
    <property type="entry name" value="Metalloproteases ('zincins'), catalytic domain"/>
    <property type="match status" value="1"/>
</dbReference>
<accession>A0A0B4IB82</accession>
<dbReference type="PANTHER" id="PTHR47466:SF1">
    <property type="entry name" value="METALLOPROTEASE MEP1 (AFU_ORTHOLOGUE AFUA_1G07730)-RELATED"/>
    <property type="match status" value="1"/>
</dbReference>
<dbReference type="EMBL" id="AZNH01000003">
    <property type="protein sequence ID" value="KID91449.1"/>
    <property type="molecule type" value="Genomic_DNA"/>
</dbReference>
<feature type="signal peptide" evidence="2">
    <location>
        <begin position="1"/>
        <end position="23"/>
    </location>
</feature>
<evidence type="ECO:0000313" key="3">
    <source>
        <dbReference type="EMBL" id="KID91449.1"/>
    </source>
</evidence>
<organism evidence="3 4">
    <name type="scientific">Metarhizium guizhouense (strain ARSEF 977)</name>
    <dbReference type="NCBI Taxonomy" id="1276136"/>
    <lineage>
        <taxon>Eukaryota</taxon>
        <taxon>Fungi</taxon>
        <taxon>Dikarya</taxon>
        <taxon>Ascomycota</taxon>
        <taxon>Pezizomycotina</taxon>
        <taxon>Sordariomycetes</taxon>
        <taxon>Hypocreomycetidae</taxon>
        <taxon>Hypocreales</taxon>
        <taxon>Clavicipitaceae</taxon>
        <taxon>Metarhizium</taxon>
    </lineage>
</organism>
<comment type="similarity">
    <text evidence="1">Belongs to the peptidase M43B family.</text>
</comment>
<reference evidence="3 4" key="1">
    <citation type="journal article" date="2014" name="Proc. Natl. Acad. Sci. U.S.A.">
        <title>Trajectory and genomic determinants of fungal-pathogen speciation and host adaptation.</title>
        <authorList>
            <person name="Hu X."/>
            <person name="Xiao G."/>
            <person name="Zheng P."/>
            <person name="Shang Y."/>
            <person name="Su Y."/>
            <person name="Zhang X."/>
            <person name="Liu X."/>
            <person name="Zhan S."/>
            <person name="St Leger R.J."/>
            <person name="Wang C."/>
        </authorList>
    </citation>
    <scope>NUCLEOTIDE SEQUENCE [LARGE SCALE GENOMIC DNA]</scope>
    <source>
        <strain evidence="3 4">ARSEF 977</strain>
    </source>
</reference>
<evidence type="ECO:0000313" key="4">
    <source>
        <dbReference type="Proteomes" id="UP000031192"/>
    </source>
</evidence>
<proteinExistence type="inferred from homology"/>
<gene>
    <name evidence="3" type="ORF">MGU_01419</name>
</gene>
<keyword evidence="4" id="KW-1185">Reference proteome</keyword>
<dbReference type="PANTHER" id="PTHR47466">
    <property type="match status" value="1"/>
</dbReference>
<protein>
    <submittedName>
        <fullName evidence="3">Pregnancy-associated plasma protein-A</fullName>
    </submittedName>
</protein>
<name>A0A0B4IB82_METGA</name>
<comment type="caution">
    <text evidence="3">The sequence shown here is derived from an EMBL/GenBank/DDBJ whole genome shotgun (WGS) entry which is preliminary data.</text>
</comment>
<evidence type="ECO:0000256" key="1">
    <source>
        <dbReference type="ARBA" id="ARBA00008721"/>
    </source>
</evidence>
<dbReference type="Gene3D" id="3.40.390.10">
    <property type="entry name" value="Collagenase (Catalytic Domain)"/>
    <property type="match status" value="1"/>
</dbReference>
<dbReference type="GO" id="GO:0008237">
    <property type="term" value="F:metallopeptidase activity"/>
    <property type="evidence" value="ECO:0007669"/>
    <property type="project" value="InterPro"/>
</dbReference>
<feature type="chain" id="PRO_5002104912" evidence="2">
    <location>
        <begin position="24"/>
        <end position="281"/>
    </location>
</feature>
<dbReference type="AlphaFoldDB" id="A0A0B4IB82"/>
<dbReference type="InterPro" id="IPR024079">
    <property type="entry name" value="MetalloPept_cat_dom_sf"/>
</dbReference>
<evidence type="ECO:0000256" key="2">
    <source>
        <dbReference type="SAM" id="SignalP"/>
    </source>
</evidence>
<dbReference type="HOGENOM" id="CLU_953411_0_0_1"/>